<accession>A0A370NAY0</accession>
<feature type="region of interest" description="Disordered" evidence="1">
    <location>
        <begin position="50"/>
        <end position="78"/>
    </location>
</feature>
<evidence type="ECO:0000313" key="4">
    <source>
        <dbReference type="Proteomes" id="UP000254875"/>
    </source>
</evidence>
<dbReference type="Pfam" id="PF00816">
    <property type="entry name" value="Histone_HNS"/>
    <property type="match status" value="1"/>
</dbReference>
<dbReference type="SUPFAM" id="SSF81273">
    <property type="entry name" value="H-NS histone-like proteins"/>
    <property type="match status" value="1"/>
</dbReference>
<name>A0A370NAY0_9BURK</name>
<evidence type="ECO:0000256" key="1">
    <source>
        <dbReference type="SAM" id="MobiDB-lite"/>
    </source>
</evidence>
<protein>
    <submittedName>
        <fullName evidence="3">Histone</fullName>
    </submittedName>
</protein>
<evidence type="ECO:0000259" key="2">
    <source>
        <dbReference type="Pfam" id="PF00816"/>
    </source>
</evidence>
<dbReference type="OrthoDB" id="5297879at2"/>
<sequence length="96" mass="10798">MSTLKELLEERAVLDRRIEDARRGEAPSALKVVRETVAMFRFTRTEVFAGQPTGNAPRTPARFRDSATGATWNGRGPRPAWLRGKDIEQYRIGEPG</sequence>
<dbReference type="EMBL" id="QHKS01000006">
    <property type="protein sequence ID" value="RDK02752.1"/>
    <property type="molecule type" value="Genomic_DNA"/>
</dbReference>
<dbReference type="GO" id="GO:0003677">
    <property type="term" value="F:DNA binding"/>
    <property type="evidence" value="ECO:0007669"/>
    <property type="project" value="InterPro"/>
</dbReference>
<dbReference type="Gene3D" id="4.10.430.30">
    <property type="match status" value="1"/>
</dbReference>
<dbReference type="InterPro" id="IPR027444">
    <property type="entry name" value="H-NS_C_dom"/>
</dbReference>
<dbReference type="Proteomes" id="UP000254875">
    <property type="component" value="Unassembled WGS sequence"/>
</dbReference>
<proteinExistence type="predicted"/>
<reference evidence="4" key="1">
    <citation type="submission" date="2018-05" db="EMBL/GenBank/DDBJ databases">
        <authorList>
            <person name="Feng T."/>
        </authorList>
    </citation>
    <scope>NUCLEOTIDE SEQUENCE [LARGE SCALE GENOMIC DNA]</scope>
    <source>
        <strain evidence="4">S27</strain>
    </source>
</reference>
<keyword evidence="4" id="KW-1185">Reference proteome</keyword>
<feature type="domain" description="DNA-binding protein H-NS-like C-terminal" evidence="2">
    <location>
        <begin position="61"/>
        <end position="92"/>
    </location>
</feature>
<evidence type="ECO:0000313" key="3">
    <source>
        <dbReference type="EMBL" id="RDK02752.1"/>
    </source>
</evidence>
<organism evidence="3 4">
    <name type="scientific">Paraburkholderia lacunae</name>
    <dbReference type="NCBI Taxonomy" id="2211104"/>
    <lineage>
        <taxon>Bacteria</taxon>
        <taxon>Pseudomonadati</taxon>
        <taxon>Pseudomonadota</taxon>
        <taxon>Betaproteobacteria</taxon>
        <taxon>Burkholderiales</taxon>
        <taxon>Burkholderiaceae</taxon>
        <taxon>Paraburkholderia</taxon>
    </lineage>
</organism>
<gene>
    <name evidence="3" type="ORF">DLM46_10900</name>
</gene>
<comment type="caution">
    <text evidence="3">The sequence shown here is derived from an EMBL/GenBank/DDBJ whole genome shotgun (WGS) entry which is preliminary data.</text>
</comment>
<dbReference type="AlphaFoldDB" id="A0A370NAY0"/>